<dbReference type="STRING" id="694573.A0A194UU37"/>
<dbReference type="SMART" id="SM00175">
    <property type="entry name" value="RAB"/>
    <property type="match status" value="1"/>
</dbReference>
<dbReference type="PROSITE" id="PS51421">
    <property type="entry name" value="RAS"/>
    <property type="match status" value="1"/>
</dbReference>
<keyword evidence="8" id="KW-0449">Lipoprotein</keyword>
<evidence type="ECO:0000256" key="5">
    <source>
        <dbReference type="ARBA" id="ARBA00022741"/>
    </source>
</evidence>
<dbReference type="GO" id="GO:0005886">
    <property type="term" value="C:plasma membrane"/>
    <property type="evidence" value="ECO:0007669"/>
    <property type="project" value="UniProtKB-SubCell"/>
</dbReference>
<gene>
    <name evidence="10" type="ORF">VP1G_02467</name>
</gene>
<dbReference type="PROSITE" id="PS51419">
    <property type="entry name" value="RAB"/>
    <property type="match status" value="1"/>
</dbReference>
<reference evidence="11" key="1">
    <citation type="submission" date="2014-12" db="EMBL/GenBank/DDBJ databases">
        <title>Genome Sequence of Valsa Canker Pathogens Uncovers a Specific Adaption of Colonization on Woody Bark.</title>
        <authorList>
            <person name="Yin Z."/>
            <person name="Liu H."/>
            <person name="Gao X."/>
            <person name="Li Z."/>
            <person name="Song N."/>
            <person name="Ke X."/>
            <person name="Dai Q."/>
            <person name="Wu Y."/>
            <person name="Sun Y."/>
            <person name="Xu J.-R."/>
            <person name="Kang Z.K."/>
            <person name="Wang L."/>
            <person name="Huang L."/>
        </authorList>
    </citation>
    <scope>NUCLEOTIDE SEQUENCE [LARGE SCALE GENOMIC DNA]</scope>
    <source>
        <strain evidence="11">SXYL134</strain>
    </source>
</reference>
<comment type="subcellular location">
    <subcellularLocation>
        <location evidence="1">Cell membrane</location>
        <topology evidence="1">Lipid-anchor</topology>
    </subcellularLocation>
</comment>
<dbReference type="PANTHER" id="PTHR24070">
    <property type="entry name" value="RAS, DI-RAS, AND RHEB FAMILY MEMBERS OF SMALL GTPASE SUPERFAMILY"/>
    <property type="match status" value="1"/>
</dbReference>
<dbReference type="Gene3D" id="3.40.50.300">
    <property type="entry name" value="P-loop containing nucleotide triphosphate hydrolases"/>
    <property type="match status" value="1"/>
</dbReference>
<name>A0A194UU37_CYTMA</name>
<dbReference type="Pfam" id="PF00071">
    <property type="entry name" value="Ras"/>
    <property type="match status" value="1"/>
</dbReference>
<dbReference type="EMBL" id="KN714678">
    <property type="protein sequence ID" value="KUI55215.1"/>
    <property type="molecule type" value="Genomic_DNA"/>
</dbReference>
<dbReference type="CDD" id="cd04138">
    <property type="entry name" value="H_N_K_Ras_like"/>
    <property type="match status" value="1"/>
</dbReference>
<dbReference type="SMART" id="SM00174">
    <property type="entry name" value="RHO"/>
    <property type="match status" value="1"/>
</dbReference>
<keyword evidence="4" id="KW-0488">Methylation</keyword>
<dbReference type="GO" id="GO:0007165">
    <property type="term" value="P:signal transduction"/>
    <property type="evidence" value="ECO:0007669"/>
    <property type="project" value="InterPro"/>
</dbReference>
<dbReference type="NCBIfam" id="TIGR00231">
    <property type="entry name" value="small_GTP"/>
    <property type="match status" value="1"/>
</dbReference>
<dbReference type="GO" id="GO:0003924">
    <property type="term" value="F:GTPase activity"/>
    <property type="evidence" value="ECO:0007669"/>
    <property type="project" value="InterPro"/>
</dbReference>
<keyword evidence="11" id="KW-1185">Reference proteome</keyword>
<evidence type="ECO:0000313" key="11">
    <source>
        <dbReference type="Proteomes" id="UP000078576"/>
    </source>
</evidence>
<sequence length="249" mass="27665">MASKASSPPRRTPSLASTRSIHFLSTFPSHAALTNHHRQQFLREYKLVVVGGGGVGKSCLTIQLIQSHFVDEYDPTIEDSYRKQCVIDDEVALLDVLDTAGQEEYSAMREQYMRTGEGFLLVYSITSRQSFEEITTFQQQILRVKDKDYFPMVVVGNKCDLEGEREVSRGEGEALAQSFGCKFIETSAKSRINVDTAFHDLVREIRRCNREMQGYSTGNGSSATNGAVKPMDVSDSDGEAGCCSKCVVM</sequence>
<evidence type="ECO:0000256" key="4">
    <source>
        <dbReference type="ARBA" id="ARBA00022481"/>
    </source>
</evidence>
<dbReference type="InterPro" id="IPR005225">
    <property type="entry name" value="Small_GTP-bd"/>
</dbReference>
<evidence type="ECO:0000256" key="1">
    <source>
        <dbReference type="ARBA" id="ARBA00004193"/>
    </source>
</evidence>
<evidence type="ECO:0000256" key="9">
    <source>
        <dbReference type="ARBA" id="ARBA00023289"/>
    </source>
</evidence>
<dbReference type="PROSITE" id="PS51420">
    <property type="entry name" value="RHO"/>
    <property type="match status" value="1"/>
</dbReference>
<dbReference type="InterPro" id="IPR027417">
    <property type="entry name" value="P-loop_NTPase"/>
</dbReference>
<dbReference type="FunFam" id="3.40.50.300:FF:000080">
    <property type="entry name" value="Ras-like GTPase Ras1"/>
    <property type="match status" value="1"/>
</dbReference>
<dbReference type="GO" id="GO:0005525">
    <property type="term" value="F:GTP binding"/>
    <property type="evidence" value="ECO:0007669"/>
    <property type="project" value="UniProtKB-KW"/>
</dbReference>
<dbReference type="InterPro" id="IPR020849">
    <property type="entry name" value="Small_GTPase_Ras-type"/>
</dbReference>
<evidence type="ECO:0000256" key="3">
    <source>
        <dbReference type="ARBA" id="ARBA00022475"/>
    </source>
</evidence>
<dbReference type="SMART" id="SM00173">
    <property type="entry name" value="RAS"/>
    <property type="match status" value="1"/>
</dbReference>
<keyword evidence="7" id="KW-0472">Membrane</keyword>
<keyword evidence="3" id="KW-1003">Cell membrane</keyword>
<protein>
    <submittedName>
        <fullName evidence="10">Ras-like protein</fullName>
    </submittedName>
</protein>
<dbReference type="InterPro" id="IPR001806">
    <property type="entry name" value="Small_GTPase"/>
</dbReference>
<dbReference type="SUPFAM" id="SSF52540">
    <property type="entry name" value="P-loop containing nucleoside triphosphate hydrolases"/>
    <property type="match status" value="1"/>
</dbReference>
<keyword evidence="9" id="KW-0636">Prenylation</keyword>
<dbReference type="PRINTS" id="PR00449">
    <property type="entry name" value="RASTRNSFRMNG"/>
</dbReference>
<dbReference type="OrthoDB" id="5976022at2759"/>
<comment type="similarity">
    <text evidence="2">Belongs to the small GTPase superfamily. Ras family.</text>
</comment>
<accession>A0A194UU37</accession>
<organism evidence="10 11">
    <name type="scientific">Cytospora mali</name>
    <name type="common">Apple Valsa canker fungus</name>
    <name type="synonym">Valsa mali</name>
    <dbReference type="NCBI Taxonomy" id="578113"/>
    <lineage>
        <taxon>Eukaryota</taxon>
        <taxon>Fungi</taxon>
        <taxon>Dikarya</taxon>
        <taxon>Ascomycota</taxon>
        <taxon>Pezizomycotina</taxon>
        <taxon>Sordariomycetes</taxon>
        <taxon>Sordariomycetidae</taxon>
        <taxon>Diaporthales</taxon>
        <taxon>Cytosporaceae</taxon>
        <taxon>Cytospora</taxon>
    </lineage>
</organism>
<dbReference type="Proteomes" id="UP000078576">
    <property type="component" value="Unassembled WGS sequence"/>
</dbReference>
<keyword evidence="5" id="KW-0547">Nucleotide-binding</keyword>
<evidence type="ECO:0000256" key="8">
    <source>
        <dbReference type="ARBA" id="ARBA00023288"/>
    </source>
</evidence>
<keyword evidence="6" id="KW-0342">GTP-binding</keyword>
<evidence type="ECO:0000313" key="10">
    <source>
        <dbReference type="EMBL" id="KUI55215.1"/>
    </source>
</evidence>
<proteinExistence type="inferred from homology"/>
<evidence type="ECO:0000256" key="2">
    <source>
        <dbReference type="ARBA" id="ARBA00008344"/>
    </source>
</evidence>
<evidence type="ECO:0000256" key="6">
    <source>
        <dbReference type="ARBA" id="ARBA00023134"/>
    </source>
</evidence>
<dbReference type="AlphaFoldDB" id="A0A194UU37"/>
<evidence type="ECO:0000256" key="7">
    <source>
        <dbReference type="ARBA" id="ARBA00023136"/>
    </source>
</evidence>